<evidence type="ECO:0000256" key="2">
    <source>
        <dbReference type="SAM" id="Phobius"/>
    </source>
</evidence>
<feature type="transmembrane region" description="Helical" evidence="2">
    <location>
        <begin position="65"/>
        <end position="85"/>
    </location>
</feature>
<dbReference type="InterPro" id="IPR038765">
    <property type="entry name" value="Papain-like_cys_pep_sf"/>
</dbReference>
<feature type="transmembrane region" description="Helical" evidence="2">
    <location>
        <begin position="12"/>
        <end position="28"/>
    </location>
</feature>
<dbReference type="GO" id="GO:0003810">
    <property type="term" value="F:protein-glutamine gamma-glutamyltransferase activity"/>
    <property type="evidence" value="ECO:0007669"/>
    <property type="project" value="UniProtKB-EC"/>
</dbReference>
<evidence type="ECO:0000259" key="3">
    <source>
        <dbReference type="SMART" id="SM00460"/>
    </source>
</evidence>
<feature type="transmembrane region" description="Helical" evidence="2">
    <location>
        <begin position="91"/>
        <end position="112"/>
    </location>
</feature>
<dbReference type="Proteomes" id="UP000094067">
    <property type="component" value="Unassembled WGS sequence"/>
</dbReference>
<feature type="transmembrane region" description="Helical" evidence="2">
    <location>
        <begin position="237"/>
        <end position="257"/>
    </location>
</feature>
<feature type="transmembrane region" description="Helical" evidence="2">
    <location>
        <begin position="190"/>
        <end position="213"/>
    </location>
</feature>
<comment type="caution">
    <text evidence="4">The sequence shown here is derived from an EMBL/GenBank/DDBJ whole genome shotgun (WGS) entry which is preliminary data.</text>
</comment>
<evidence type="ECO:0000256" key="1">
    <source>
        <dbReference type="SAM" id="MobiDB-lite"/>
    </source>
</evidence>
<feature type="transmembrane region" description="Helical" evidence="2">
    <location>
        <begin position="670"/>
        <end position="693"/>
    </location>
</feature>
<dbReference type="PATRIC" id="fig|1432052.4.peg.1858"/>
<keyword evidence="2" id="KW-0812">Transmembrane</keyword>
<gene>
    <name evidence="4" type="primary">tgpA</name>
    <name evidence="4" type="ORF">BEI61_01664</name>
</gene>
<dbReference type="SMART" id="SM00460">
    <property type="entry name" value="TGc"/>
    <property type="match status" value="1"/>
</dbReference>
<dbReference type="SUPFAM" id="SSF54001">
    <property type="entry name" value="Cysteine proteinases"/>
    <property type="match status" value="1"/>
</dbReference>
<feature type="transmembrane region" description="Helical" evidence="2">
    <location>
        <begin position="164"/>
        <end position="183"/>
    </location>
</feature>
<keyword evidence="2" id="KW-1133">Transmembrane helix</keyword>
<protein>
    <submittedName>
        <fullName evidence="4">Protein-glutamine gamma-glutamyltransferase</fullName>
        <ecNumber evidence="4">2.3.2.13</ecNumber>
    </submittedName>
</protein>
<proteinExistence type="predicted"/>
<dbReference type="InterPro" id="IPR002931">
    <property type="entry name" value="Transglutaminase-like"/>
</dbReference>
<feature type="region of interest" description="Disordered" evidence="1">
    <location>
        <begin position="629"/>
        <end position="651"/>
    </location>
</feature>
<keyword evidence="2" id="KW-0472">Membrane</keyword>
<evidence type="ECO:0000313" key="4">
    <source>
        <dbReference type="EMBL" id="ODM05775.1"/>
    </source>
</evidence>
<feature type="domain" description="Transglutaminase-like" evidence="3">
    <location>
        <begin position="541"/>
        <end position="613"/>
    </location>
</feature>
<dbReference type="RefSeq" id="WP_069151939.1">
    <property type="nucleotide sequence ID" value="NZ_MCGH01000002.1"/>
</dbReference>
<accession>A0A1E3AAH9</accession>
<sequence>MKPGSNRLKKAYALIAASCLCTGSLLILKSFWELYTGTLTAGAADAPAAFFLPGLTETESIRAEFFYSPGCLLLFSAVCLLLITWSEEKRLRLPVWGGLFLLTILAGLFVFLRGRNITGISSSEAAIPSVNPAAARELYLLFVITALFVLLCGFMAYISLGRLWLKGLILLFQISVLVVYAVFRISFSKLGIALILFCLLLFMAETAACFINHGKETAPVTLKKGLAFFFSPPSENILYLTPVFLAAALLLTLIPAGEKPVRWDTLRSIAAVLEEKTNALLVHTNYIFSGSRDTYGLSFTGYSGDGSVEGSLLPAPSSQLSVTGSRTKSPLYLTGTIHDFYNGHGWEQRALDKNYSGEEYLLQYQQLESALSQSSLTPEEQSSLIRTCRFEVKYEGLKTETLFFAPYTSKFVFTKGKPPDTRYDSLVLPKAQGVGYTYTLLCLDVDWGSPLMQQLLRQEAWSQAPVSDENQCRREAYIYQHYTVLPDTVPSRVYALAEEITQGASTDYDKLKQIEAWLSGLAYTTSPSVCPKGQDFTDYFLFDSPEGYCTYFATAMAVLGRCCKIPTRYVEGYITTDTRRADGRQVYLIGDNAHAWTECYIDNVGWIPFEPTPRYYEAAAAAWSQPAAPAASSSGLPGPSKPEPEMEQETAAEIQPSPAASYLSLHGKTIIIYVGEVLILLLVLFLLLMLFLFCRNRLRHRAYSRLCAAEKLEAGMKKALYLGELQGIWLEKGETLSSYGKRAGSILDTPECLFVDVIYLYQSVRFGSVPESEEQVQKTELYTQMLEKQYLSGCGRMKRLLYRLK</sequence>
<name>A0A1E3AAH9_9FIRM</name>
<reference evidence="4 5" key="1">
    <citation type="submission" date="2016-07" db="EMBL/GenBank/DDBJ databases">
        <title>Characterization of isolates of Eisenbergiella tayi derived from blood cultures, using whole genome sequencing.</title>
        <authorList>
            <person name="Burdz T."/>
            <person name="Wiebe D."/>
            <person name="Huynh C."/>
            <person name="Bernard K."/>
        </authorList>
    </citation>
    <scope>NUCLEOTIDE SEQUENCE [LARGE SCALE GENOMIC DNA]</scope>
    <source>
        <strain evidence="4 5">NML 110608</strain>
    </source>
</reference>
<dbReference type="PANTHER" id="PTHR42736:SF1">
    <property type="entry name" value="PROTEIN-GLUTAMINE GAMMA-GLUTAMYLTRANSFERASE"/>
    <property type="match status" value="1"/>
</dbReference>
<dbReference type="Gene3D" id="3.10.620.30">
    <property type="match status" value="1"/>
</dbReference>
<dbReference type="AlphaFoldDB" id="A0A1E3AAH9"/>
<keyword evidence="4" id="KW-0012">Acyltransferase</keyword>
<keyword evidence="4" id="KW-0808">Transferase</keyword>
<evidence type="ECO:0000313" key="5">
    <source>
        <dbReference type="Proteomes" id="UP000094067"/>
    </source>
</evidence>
<dbReference type="EMBL" id="MCGH01000002">
    <property type="protein sequence ID" value="ODM05775.1"/>
    <property type="molecule type" value="Genomic_DNA"/>
</dbReference>
<dbReference type="PANTHER" id="PTHR42736">
    <property type="entry name" value="PROTEIN-GLUTAMINE GAMMA-GLUTAMYLTRANSFERASE"/>
    <property type="match status" value="1"/>
</dbReference>
<dbReference type="EC" id="2.3.2.13" evidence="4"/>
<dbReference type="InterPro" id="IPR052901">
    <property type="entry name" value="Bact_TGase-like"/>
</dbReference>
<dbReference type="Pfam" id="PF01841">
    <property type="entry name" value="Transglut_core"/>
    <property type="match status" value="1"/>
</dbReference>
<organism evidence="4 5">
    <name type="scientific">Eisenbergiella tayi</name>
    <dbReference type="NCBI Taxonomy" id="1432052"/>
    <lineage>
        <taxon>Bacteria</taxon>
        <taxon>Bacillati</taxon>
        <taxon>Bacillota</taxon>
        <taxon>Clostridia</taxon>
        <taxon>Lachnospirales</taxon>
        <taxon>Lachnospiraceae</taxon>
        <taxon>Eisenbergiella</taxon>
    </lineage>
</organism>
<feature type="compositionally biased region" description="Low complexity" evidence="1">
    <location>
        <begin position="629"/>
        <end position="638"/>
    </location>
</feature>
<feature type="transmembrane region" description="Helical" evidence="2">
    <location>
        <begin position="138"/>
        <end position="158"/>
    </location>
</feature>